<keyword evidence="3" id="KW-0812">Transmembrane</keyword>
<evidence type="ECO:0000313" key="4">
    <source>
        <dbReference type="EMBL" id="NBI31230.1"/>
    </source>
</evidence>
<organism evidence="4 5">
    <name type="scientific">Chengkuizengella marina</name>
    <dbReference type="NCBI Taxonomy" id="2507566"/>
    <lineage>
        <taxon>Bacteria</taxon>
        <taxon>Bacillati</taxon>
        <taxon>Bacillota</taxon>
        <taxon>Bacilli</taxon>
        <taxon>Bacillales</taxon>
        <taxon>Paenibacillaceae</taxon>
        <taxon>Chengkuizengella</taxon>
    </lineage>
</organism>
<comment type="similarity">
    <text evidence="1">Belongs to the GerABKA family.</text>
</comment>
<dbReference type="PANTHER" id="PTHR22550">
    <property type="entry name" value="SPORE GERMINATION PROTEIN"/>
    <property type="match status" value="1"/>
</dbReference>
<dbReference type="GO" id="GO:0009847">
    <property type="term" value="P:spore germination"/>
    <property type="evidence" value="ECO:0007669"/>
    <property type="project" value="InterPro"/>
</dbReference>
<dbReference type="AlphaFoldDB" id="A0A6N9Q936"/>
<accession>A0A6N9Q936</accession>
<dbReference type="InterPro" id="IPR050768">
    <property type="entry name" value="UPF0353/GerABKA_families"/>
</dbReference>
<sequence>MNIFHRFFKNKKQKTKPAKTYNKDISSNLSQNKLYMESIFHHTEDITSKEITFLNRTGVMYYLNSLVNQFDVGERIIEPLFSAEENELQQVLSFAAIEITECLEEVIELIIEGNCVIFFESDPKAYVISVSEIISRDISFSETEQAVIGSHLGFIENLSKNLSLIRANVKNPNLSVKNHQCGTRTRTKLALVYVNNITDNKMIQKIVTRISEININHLEGLGELQKYLEDVPFTPFPQFLWTERVDKTASLLLKGRVGLLVDGYSGCLILPATFFDFFQASDDFNSRWLISLFYPSIRIIALVGSILLPAYYISIVSYNFDTISLDLILPIQDALQTVPFNPLVEATFMSLTLELLRESAVRLPRPIAETVGIVGGLIIGDAIVDAGLVSNFMIIIIALTGIATFIGPYNEMRVTIRLLSFPMMIAASILGLAGMTFGIIFIMIHLCILEPYGKPYLSFDYLLKLSSKISFSRKRVPSKGSNKQ</sequence>
<dbReference type="EMBL" id="SIJB01000067">
    <property type="protein sequence ID" value="NBI31230.1"/>
    <property type="molecule type" value="Genomic_DNA"/>
</dbReference>
<proteinExistence type="inferred from homology"/>
<dbReference type="PANTHER" id="PTHR22550:SF5">
    <property type="entry name" value="LEUCINE ZIPPER PROTEIN 4"/>
    <property type="match status" value="1"/>
</dbReference>
<feature type="transmembrane region" description="Helical" evidence="3">
    <location>
        <begin position="390"/>
        <end position="409"/>
    </location>
</feature>
<evidence type="ECO:0000256" key="1">
    <source>
        <dbReference type="ARBA" id="ARBA00005278"/>
    </source>
</evidence>
<dbReference type="InterPro" id="IPR004995">
    <property type="entry name" value="Spore_Ger"/>
</dbReference>
<feature type="transmembrane region" description="Helical" evidence="3">
    <location>
        <begin position="421"/>
        <end position="446"/>
    </location>
</feature>
<dbReference type="GO" id="GO:0016020">
    <property type="term" value="C:membrane"/>
    <property type="evidence" value="ECO:0007669"/>
    <property type="project" value="InterPro"/>
</dbReference>
<feature type="transmembrane region" description="Helical" evidence="3">
    <location>
        <begin position="292"/>
        <end position="313"/>
    </location>
</feature>
<keyword evidence="5" id="KW-1185">Reference proteome</keyword>
<dbReference type="Proteomes" id="UP000448943">
    <property type="component" value="Unassembled WGS sequence"/>
</dbReference>
<evidence type="ECO:0000256" key="2">
    <source>
        <dbReference type="ARBA" id="ARBA00023136"/>
    </source>
</evidence>
<evidence type="ECO:0000313" key="5">
    <source>
        <dbReference type="Proteomes" id="UP000448943"/>
    </source>
</evidence>
<dbReference type="PIRSF" id="PIRSF005690">
    <property type="entry name" value="GerBA"/>
    <property type="match status" value="1"/>
</dbReference>
<evidence type="ECO:0000256" key="3">
    <source>
        <dbReference type="SAM" id="Phobius"/>
    </source>
</evidence>
<dbReference type="Pfam" id="PF03323">
    <property type="entry name" value="GerA"/>
    <property type="match status" value="1"/>
</dbReference>
<dbReference type="OrthoDB" id="1726708at2"/>
<keyword evidence="2 3" id="KW-0472">Membrane</keyword>
<keyword evidence="3" id="KW-1133">Transmembrane helix</keyword>
<feature type="transmembrane region" description="Helical" evidence="3">
    <location>
        <begin position="257"/>
        <end position="280"/>
    </location>
</feature>
<comment type="caution">
    <text evidence="4">The sequence shown here is derived from an EMBL/GenBank/DDBJ whole genome shotgun (WGS) entry which is preliminary data.</text>
</comment>
<gene>
    <name evidence="4" type="ORF">ERL59_20075</name>
</gene>
<protein>
    <submittedName>
        <fullName evidence="4">Spore germination protein</fullName>
    </submittedName>
</protein>
<reference evidence="4 5" key="1">
    <citation type="submission" date="2019-01" db="EMBL/GenBank/DDBJ databases">
        <title>Chengkuizengella sp. nov., isolated from deep-sea sediment of East Pacific Ocean.</title>
        <authorList>
            <person name="Yang J."/>
            <person name="Lai Q."/>
            <person name="Shao Z."/>
        </authorList>
    </citation>
    <scope>NUCLEOTIDE SEQUENCE [LARGE SCALE GENOMIC DNA]</scope>
    <source>
        <strain evidence="4 5">YPA3-1-1</strain>
    </source>
</reference>
<dbReference type="RefSeq" id="WP_160648048.1">
    <property type="nucleotide sequence ID" value="NZ_SIJB01000067.1"/>
</dbReference>
<name>A0A6N9Q936_9BACL</name>